<keyword evidence="2 5" id="KW-0812">Transmembrane</keyword>
<name>A0A5K7ZIT6_9BACT</name>
<reference evidence="7 8" key="1">
    <citation type="submission" date="2019-11" db="EMBL/GenBank/DDBJ databases">
        <title>Comparative genomics of hydrocarbon-degrading Desulfosarcina strains.</title>
        <authorList>
            <person name="Watanabe M."/>
            <person name="Kojima H."/>
            <person name="Fukui M."/>
        </authorList>
    </citation>
    <scope>NUCLEOTIDE SEQUENCE [LARGE SCALE GENOMIC DNA]</scope>
    <source>
        <strain evidence="7 8">PP31</strain>
    </source>
</reference>
<dbReference type="InterPro" id="IPR006977">
    <property type="entry name" value="Yip1_dom"/>
</dbReference>
<evidence type="ECO:0000256" key="5">
    <source>
        <dbReference type="SAM" id="Phobius"/>
    </source>
</evidence>
<accession>A0A5K7ZIT6</accession>
<organism evidence="7 8">
    <name type="scientific">Desulfosarcina widdelii</name>
    <dbReference type="NCBI Taxonomy" id="947919"/>
    <lineage>
        <taxon>Bacteria</taxon>
        <taxon>Pseudomonadati</taxon>
        <taxon>Thermodesulfobacteriota</taxon>
        <taxon>Desulfobacteria</taxon>
        <taxon>Desulfobacterales</taxon>
        <taxon>Desulfosarcinaceae</taxon>
        <taxon>Desulfosarcina</taxon>
    </lineage>
</organism>
<dbReference type="RefSeq" id="WP_155306846.1">
    <property type="nucleotide sequence ID" value="NZ_AP021875.1"/>
</dbReference>
<feature type="transmembrane region" description="Helical" evidence="5">
    <location>
        <begin position="57"/>
        <end position="82"/>
    </location>
</feature>
<keyword evidence="3 5" id="KW-1133">Transmembrane helix</keyword>
<evidence type="ECO:0000256" key="3">
    <source>
        <dbReference type="ARBA" id="ARBA00022989"/>
    </source>
</evidence>
<feature type="transmembrane region" description="Helical" evidence="5">
    <location>
        <begin position="32"/>
        <end position="51"/>
    </location>
</feature>
<feature type="transmembrane region" description="Helical" evidence="5">
    <location>
        <begin position="148"/>
        <end position="170"/>
    </location>
</feature>
<gene>
    <name evidence="7" type="ORF">DSCW_56010</name>
</gene>
<dbReference type="EMBL" id="AP021875">
    <property type="protein sequence ID" value="BBO78184.1"/>
    <property type="molecule type" value="Genomic_DNA"/>
</dbReference>
<keyword evidence="8" id="KW-1185">Reference proteome</keyword>
<dbReference type="Pfam" id="PF04893">
    <property type="entry name" value="Yip1"/>
    <property type="match status" value="1"/>
</dbReference>
<dbReference type="KEGG" id="dwd:DSCW_56010"/>
<evidence type="ECO:0000313" key="7">
    <source>
        <dbReference type="EMBL" id="BBO78184.1"/>
    </source>
</evidence>
<dbReference type="AlphaFoldDB" id="A0A5K7ZIT6"/>
<evidence type="ECO:0000313" key="8">
    <source>
        <dbReference type="Proteomes" id="UP000427769"/>
    </source>
</evidence>
<evidence type="ECO:0000256" key="2">
    <source>
        <dbReference type="ARBA" id="ARBA00022692"/>
    </source>
</evidence>
<protein>
    <recommendedName>
        <fullName evidence="6">Yip1 domain-containing protein</fullName>
    </recommendedName>
</protein>
<proteinExistence type="predicted"/>
<sequence>MTSFFNRIVLSARLNPGIYEEVEADRSAMGQAIAVVILSSVAAGIGSLRYVGTSGLVLGTLSALLGWFIWAGITYFVGTRLLPVPETRADYSELLRTIGFASSPGIIRILGFVPGLMNTVFFVAGIWMLLAMVIAVRQALDYQSTWRAVGVCLIGWIIQAVVIALFFNFAGISPVEQGAV</sequence>
<dbReference type="GO" id="GO:0016020">
    <property type="term" value="C:membrane"/>
    <property type="evidence" value="ECO:0007669"/>
    <property type="project" value="UniProtKB-SubCell"/>
</dbReference>
<dbReference type="OrthoDB" id="9812526at2"/>
<evidence type="ECO:0000256" key="1">
    <source>
        <dbReference type="ARBA" id="ARBA00004141"/>
    </source>
</evidence>
<feature type="transmembrane region" description="Helical" evidence="5">
    <location>
        <begin position="119"/>
        <end position="136"/>
    </location>
</feature>
<feature type="domain" description="Yip1" evidence="6">
    <location>
        <begin position="26"/>
        <end position="165"/>
    </location>
</feature>
<keyword evidence="4 5" id="KW-0472">Membrane</keyword>
<dbReference type="Proteomes" id="UP000427769">
    <property type="component" value="Chromosome"/>
</dbReference>
<evidence type="ECO:0000256" key="4">
    <source>
        <dbReference type="ARBA" id="ARBA00023136"/>
    </source>
</evidence>
<comment type="subcellular location">
    <subcellularLocation>
        <location evidence="1">Membrane</location>
        <topology evidence="1">Multi-pass membrane protein</topology>
    </subcellularLocation>
</comment>
<evidence type="ECO:0000259" key="6">
    <source>
        <dbReference type="Pfam" id="PF04893"/>
    </source>
</evidence>